<feature type="transmembrane region" description="Helical" evidence="9">
    <location>
        <begin position="174"/>
        <end position="195"/>
    </location>
</feature>
<dbReference type="FunFam" id="1.20.1070.10:FF:000015">
    <property type="entry name" value="Olfactory receptor"/>
    <property type="match status" value="1"/>
</dbReference>
<comment type="subcellular location">
    <subcellularLocation>
        <location evidence="1">Cell membrane</location>
        <topology evidence="1">Multi-pass membrane protein</topology>
    </subcellularLocation>
</comment>
<keyword evidence="4 9" id="KW-1133">Transmembrane helix</keyword>
<feature type="transmembrane region" description="Helical" evidence="9">
    <location>
        <begin position="207"/>
        <end position="229"/>
    </location>
</feature>
<feature type="domain" description="G-protein coupled receptors family 1 profile" evidence="10">
    <location>
        <begin position="41"/>
        <end position="259"/>
    </location>
</feature>
<feature type="transmembrane region" description="Helical" evidence="9">
    <location>
        <begin position="60"/>
        <end position="81"/>
    </location>
</feature>
<evidence type="ECO:0000256" key="9">
    <source>
        <dbReference type="SAM" id="Phobius"/>
    </source>
</evidence>
<proteinExistence type="predicted"/>
<keyword evidence="12" id="KW-1185">Reference proteome</keyword>
<dbReference type="Pfam" id="PF13853">
    <property type="entry name" value="7tm_4"/>
    <property type="match status" value="1"/>
</dbReference>
<feature type="transmembrane region" description="Helical" evidence="9">
    <location>
        <begin position="241"/>
        <end position="261"/>
    </location>
</feature>
<keyword evidence="3 9" id="KW-0812">Transmembrane</keyword>
<feature type="transmembrane region" description="Helical" evidence="9">
    <location>
        <begin position="101"/>
        <end position="123"/>
    </location>
</feature>
<dbReference type="PANTHER" id="PTHR48018">
    <property type="entry name" value="OLFACTORY RECEPTOR"/>
    <property type="match status" value="1"/>
</dbReference>
<feature type="transmembrane region" description="Helical" evidence="9">
    <location>
        <begin position="135"/>
        <end position="154"/>
    </location>
</feature>
<sequence>SDNSGGPNLREFILVAFTDHPELAVSLFLMFLIFYVVTLLGNVGMIILTQEGVQLHTPMYFFLSHLALLDACDASVITPQILATLATGKTVISYDQCDTHFFFFTLCAGTGCLMAYGHFVAISNPLCYNLAMTPGTCWGLLAAAYVCGVSGAILRTTYFFFCDLPPLLKLACQLMFLANVLIIPVSYRLIIIAILRVKSVGGRAKTFSTCTSRLTTVVLFFRTLAFVYQRNHSDSSPEEDKIMSVFYTVVILMMNPLIYSLRKKDVKAPHSENSLVKSMANVYILDLQLFCFSSS</sequence>
<dbReference type="AlphaFoldDB" id="A0A667I834"/>
<feature type="transmembrane region" description="Helical" evidence="9">
    <location>
        <begin position="23"/>
        <end position="48"/>
    </location>
</feature>
<dbReference type="Ensembl" id="ENSLCNT00005031324.1">
    <property type="protein sequence ID" value="ENSLCNP00005028040.1"/>
    <property type="gene ID" value="ENSLCNG00005018266.1"/>
</dbReference>
<organism evidence="11 12">
    <name type="scientific">Lynx canadensis</name>
    <name type="common">Canada lynx</name>
    <name type="synonym">Felis canadensis</name>
    <dbReference type="NCBI Taxonomy" id="61383"/>
    <lineage>
        <taxon>Eukaryota</taxon>
        <taxon>Metazoa</taxon>
        <taxon>Chordata</taxon>
        <taxon>Craniata</taxon>
        <taxon>Vertebrata</taxon>
        <taxon>Euteleostomi</taxon>
        <taxon>Mammalia</taxon>
        <taxon>Eutheria</taxon>
        <taxon>Laurasiatheria</taxon>
        <taxon>Carnivora</taxon>
        <taxon>Feliformia</taxon>
        <taxon>Felidae</taxon>
        <taxon>Felinae</taxon>
        <taxon>Lynx</taxon>
    </lineage>
</organism>
<dbReference type="InterPro" id="IPR000725">
    <property type="entry name" value="Olfact_rcpt"/>
</dbReference>
<evidence type="ECO:0000256" key="5">
    <source>
        <dbReference type="ARBA" id="ARBA00023040"/>
    </source>
</evidence>
<evidence type="ECO:0000259" key="10">
    <source>
        <dbReference type="PROSITE" id="PS50262"/>
    </source>
</evidence>
<name>A0A667I834_LYNCA</name>
<keyword evidence="5" id="KW-0297">G-protein coupled receptor</keyword>
<evidence type="ECO:0000313" key="11">
    <source>
        <dbReference type="Ensembl" id="ENSLCNP00005028040.1"/>
    </source>
</evidence>
<evidence type="ECO:0000256" key="2">
    <source>
        <dbReference type="ARBA" id="ARBA00022475"/>
    </source>
</evidence>
<keyword evidence="8" id="KW-0807">Transducer</keyword>
<keyword evidence="2" id="KW-1003">Cell membrane</keyword>
<protein>
    <recommendedName>
        <fullName evidence="10">G-protein coupled receptors family 1 profile domain-containing protein</fullName>
    </recommendedName>
</protein>
<dbReference type="InterPro" id="IPR017452">
    <property type="entry name" value="GPCR_Rhodpsn_7TM"/>
</dbReference>
<dbReference type="GO" id="GO:0004930">
    <property type="term" value="F:G protein-coupled receptor activity"/>
    <property type="evidence" value="ECO:0007669"/>
    <property type="project" value="UniProtKB-KW"/>
</dbReference>
<evidence type="ECO:0000256" key="8">
    <source>
        <dbReference type="ARBA" id="ARBA00023224"/>
    </source>
</evidence>
<evidence type="ECO:0000313" key="12">
    <source>
        <dbReference type="Proteomes" id="UP000472241"/>
    </source>
</evidence>
<dbReference type="SUPFAM" id="SSF81321">
    <property type="entry name" value="Family A G protein-coupled receptor-like"/>
    <property type="match status" value="1"/>
</dbReference>
<dbReference type="Proteomes" id="UP000472241">
    <property type="component" value="Unplaced"/>
</dbReference>
<reference evidence="11" key="2">
    <citation type="submission" date="2025-09" db="UniProtKB">
        <authorList>
            <consortium name="Ensembl"/>
        </authorList>
    </citation>
    <scope>IDENTIFICATION</scope>
</reference>
<dbReference type="GO" id="GO:0005886">
    <property type="term" value="C:plasma membrane"/>
    <property type="evidence" value="ECO:0007669"/>
    <property type="project" value="UniProtKB-SubCell"/>
</dbReference>
<evidence type="ECO:0000256" key="6">
    <source>
        <dbReference type="ARBA" id="ARBA00023136"/>
    </source>
</evidence>
<keyword evidence="7" id="KW-0675">Receptor</keyword>
<dbReference type="PROSITE" id="PS50262">
    <property type="entry name" value="G_PROTEIN_RECEP_F1_2"/>
    <property type="match status" value="1"/>
</dbReference>
<evidence type="ECO:0000256" key="7">
    <source>
        <dbReference type="ARBA" id="ARBA00023170"/>
    </source>
</evidence>
<dbReference type="GO" id="GO:0004984">
    <property type="term" value="F:olfactory receptor activity"/>
    <property type="evidence" value="ECO:0007669"/>
    <property type="project" value="InterPro"/>
</dbReference>
<keyword evidence="6 9" id="KW-0472">Membrane</keyword>
<dbReference type="Gene3D" id="1.20.1070.10">
    <property type="entry name" value="Rhodopsin 7-helix transmembrane proteins"/>
    <property type="match status" value="1"/>
</dbReference>
<reference evidence="11" key="1">
    <citation type="submission" date="2025-08" db="UniProtKB">
        <authorList>
            <consortium name="Ensembl"/>
        </authorList>
    </citation>
    <scope>IDENTIFICATION</scope>
</reference>
<evidence type="ECO:0000256" key="1">
    <source>
        <dbReference type="ARBA" id="ARBA00004651"/>
    </source>
</evidence>
<evidence type="ECO:0000256" key="3">
    <source>
        <dbReference type="ARBA" id="ARBA00022692"/>
    </source>
</evidence>
<accession>A0A667I834</accession>
<evidence type="ECO:0000256" key="4">
    <source>
        <dbReference type="ARBA" id="ARBA00022989"/>
    </source>
</evidence>